<feature type="compositionally biased region" description="Polar residues" evidence="1">
    <location>
        <begin position="148"/>
        <end position="166"/>
    </location>
</feature>
<evidence type="ECO:0000313" key="2">
    <source>
        <dbReference type="Proteomes" id="UP000095282"/>
    </source>
</evidence>
<evidence type="ECO:0000313" key="3">
    <source>
        <dbReference type="WBParaSite" id="Csp11.Scaffold603.g5515.t1"/>
    </source>
</evidence>
<feature type="compositionally biased region" description="Polar residues" evidence="1">
    <location>
        <begin position="469"/>
        <end position="514"/>
    </location>
</feature>
<dbReference type="WBParaSite" id="Csp11.Scaffold603.g5515.t1">
    <property type="protein sequence ID" value="Csp11.Scaffold603.g5515.t1"/>
    <property type="gene ID" value="Csp11.Scaffold603.g5515"/>
</dbReference>
<feature type="compositionally biased region" description="Polar residues" evidence="1">
    <location>
        <begin position="369"/>
        <end position="378"/>
    </location>
</feature>
<dbReference type="AlphaFoldDB" id="A0A1I7TFT4"/>
<dbReference type="eggNOG" id="ENOG502TKHI">
    <property type="taxonomic scope" value="Eukaryota"/>
</dbReference>
<feature type="compositionally biased region" description="Polar residues" evidence="1">
    <location>
        <begin position="416"/>
        <end position="425"/>
    </location>
</feature>
<name>A0A1I7TFT4_9PELO</name>
<feature type="compositionally biased region" description="Pro residues" evidence="1">
    <location>
        <begin position="606"/>
        <end position="622"/>
    </location>
</feature>
<feature type="region of interest" description="Disordered" evidence="1">
    <location>
        <begin position="96"/>
        <end position="641"/>
    </location>
</feature>
<evidence type="ECO:0000256" key="1">
    <source>
        <dbReference type="SAM" id="MobiDB-lite"/>
    </source>
</evidence>
<feature type="compositionally biased region" description="Polar residues" evidence="1">
    <location>
        <begin position="449"/>
        <end position="460"/>
    </location>
</feature>
<accession>A0A1I7TFT4</accession>
<proteinExistence type="predicted"/>
<feature type="compositionally biased region" description="Polar residues" evidence="1">
    <location>
        <begin position="532"/>
        <end position="547"/>
    </location>
</feature>
<sequence length="641" mass="72298">MKNWFQCIFPTEPMRKCRFIGTLSDMLEHMSAHLGIYRIFCEKAGCARFFHDEAEYFLHMPGCGPDYKLDISNDVQSVTFKRRCLNIYIVQLAPEDDDYPSESNKPQRGTTPAYGGTTPGQEHRRHAGRGVVTRVAPPRLGRPDNWHTTDSSVFTKLPPNSGNPNSEQRKRDFEVAIGKESMRNSGQHVEAVPRAPTDSIPRDTSSNDFYLNHPVDSNKIDEMAEEMRRKKREEGPRESHSESRRSSRPHNSNEEYPQNQSQGRDRPHSSSSQAYRQDRTRSASRQPAHTPRDHGGSQSNSRQKRERVPQQSSHHHPHPTSNEQFGQDRKRSSTQNHGSQGAPRSSSSQERYEQPDHQGSRHQERSSSRQDQAQNLNGSHEVPRPASTQDRHPSVRQSSHYANRSSQGRSSRQDQAPDQSRNSGSHGAPNHGRARSSSRQPPSVAEPSRGQTPQQPNSETGHSDHYPTHSPQTHGQDSQRGPWNFNGHSGSQYSQSTPQSAHQETQYRQPTLLQNADGIYPSGEWVAETDDNQNPNPYSMPQFSQAPNAPPGYSQYPQFYGGYPQAAPGYPQAPEPTHGRAGYGNQPPSDPRFRQGSGIYEYAPFYAPPPPPPPQPQQPPQYPSHDHQAYHGSRPKRSRFQ</sequence>
<reference evidence="3" key="1">
    <citation type="submission" date="2016-11" db="UniProtKB">
        <authorList>
            <consortium name="WormBaseParasite"/>
        </authorList>
    </citation>
    <scope>IDENTIFICATION</scope>
</reference>
<organism evidence="2 3">
    <name type="scientific">Caenorhabditis tropicalis</name>
    <dbReference type="NCBI Taxonomy" id="1561998"/>
    <lineage>
        <taxon>Eukaryota</taxon>
        <taxon>Metazoa</taxon>
        <taxon>Ecdysozoa</taxon>
        <taxon>Nematoda</taxon>
        <taxon>Chromadorea</taxon>
        <taxon>Rhabditida</taxon>
        <taxon>Rhabditina</taxon>
        <taxon>Rhabditomorpha</taxon>
        <taxon>Rhabditoidea</taxon>
        <taxon>Rhabditidae</taxon>
        <taxon>Peloderinae</taxon>
        <taxon>Caenorhabditis</taxon>
    </lineage>
</organism>
<feature type="compositionally biased region" description="Low complexity" evidence="1">
    <location>
        <begin position="560"/>
        <end position="572"/>
    </location>
</feature>
<feature type="compositionally biased region" description="Polar residues" evidence="1">
    <location>
        <begin position="333"/>
        <end position="349"/>
    </location>
</feature>
<feature type="compositionally biased region" description="Low complexity" evidence="1">
    <location>
        <begin position="109"/>
        <end position="120"/>
    </location>
</feature>
<dbReference type="Proteomes" id="UP000095282">
    <property type="component" value="Unplaced"/>
</dbReference>
<feature type="compositionally biased region" description="Low complexity" evidence="1">
    <location>
        <begin position="404"/>
        <end position="414"/>
    </location>
</feature>
<feature type="compositionally biased region" description="Basic and acidic residues" evidence="1">
    <location>
        <begin position="350"/>
        <end position="368"/>
    </location>
</feature>
<protein>
    <submittedName>
        <fullName evidence="3">C2H2-type domain-containing protein</fullName>
    </submittedName>
</protein>
<feature type="compositionally biased region" description="Basic and acidic residues" evidence="1">
    <location>
        <begin position="216"/>
        <end position="245"/>
    </location>
</feature>
<keyword evidence="2" id="KW-1185">Reference proteome</keyword>